<dbReference type="EMBL" id="ML220139">
    <property type="protein sequence ID" value="TGZ78697.1"/>
    <property type="molecule type" value="Genomic_DNA"/>
</dbReference>
<feature type="compositionally biased region" description="Low complexity" evidence="1">
    <location>
        <begin position="128"/>
        <end position="140"/>
    </location>
</feature>
<sequence>SLPSTTTVTPISYFLFFTFSPSRNSTSTDKSTFHSIPSDRQLSFPIGALSSIPNSSVTSSGFTIHHSHSTPSHSPELKMYWHVPFPVLPALSPLPVTPFVTTLALPPSSRTDQQRPKHHDRSPENNPSTGTATSSTSLGGIQVTTTVTLTYSPRDETKFPYPILRFPSSPNDHHNRSHKPTENPSSSAATRSWTAQPTPRNWRTGLHLPSSDPEHDNDLQVALSRWPTTTTTSTTPITQPADSEPAPYPPPPALLDPDFTPRSCAWRYYQLLLLSPQLDQSPSFSSSAAGSEFPFPAAFRTNSLSCWESVMALVVGVIAMLGRWGRIVVLRVVLWEMERNWMEWGGGERVEEV</sequence>
<feature type="region of interest" description="Disordered" evidence="1">
    <location>
        <begin position="227"/>
        <end position="246"/>
    </location>
</feature>
<accession>A0A4S2MSF8</accession>
<feature type="compositionally biased region" description="Low complexity" evidence="1">
    <location>
        <begin position="227"/>
        <end position="245"/>
    </location>
</feature>
<dbReference type="Proteomes" id="UP000298138">
    <property type="component" value="Unassembled WGS sequence"/>
</dbReference>
<evidence type="ECO:0000313" key="3">
    <source>
        <dbReference type="Proteomes" id="UP000298138"/>
    </source>
</evidence>
<evidence type="ECO:0000313" key="2">
    <source>
        <dbReference type="EMBL" id="TGZ78697.1"/>
    </source>
</evidence>
<protein>
    <submittedName>
        <fullName evidence="2">Uncharacterized protein</fullName>
    </submittedName>
</protein>
<reference evidence="2 3" key="1">
    <citation type="submission" date="2019-04" db="EMBL/GenBank/DDBJ databases">
        <title>Comparative genomics and transcriptomics to analyze fruiting body development in filamentous ascomycetes.</title>
        <authorList>
            <consortium name="DOE Joint Genome Institute"/>
            <person name="Lutkenhaus R."/>
            <person name="Traeger S."/>
            <person name="Breuer J."/>
            <person name="Kuo A."/>
            <person name="Lipzen A."/>
            <person name="Pangilinan J."/>
            <person name="Dilworth D."/>
            <person name="Sandor L."/>
            <person name="Poggeler S."/>
            <person name="Barry K."/>
            <person name="Grigoriev I.V."/>
            <person name="Nowrousian M."/>
        </authorList>
    </citation>
    <scope>NUCLEOTIDE SEQUENCE [LARGE SCALE GENOMIC DNA]</scope>
    <source>
        <strain evidence="2 3">CBS 389.68</strain>
    </source>
</reference>
<feature type="region of interest" description="Disordered" evidence="1">
    <location>
        <begin position="160"/>
        <end position="216"/>
    </location>
</feature>
<gene>
    <name evidence="2" type="ORF">EX30DRAFT_383716</name>
</gene>
<evidence type="ECO:0000256" key="1">
    <source>
        <dbReference type="SAM" id="MobiDB-lite"/>
    </source>
</evidence>
<feature type="compositionally biased region" description="Polar residues" evidence="1">
    <location>
        <begin position="182"/>
        <end position="201"/>
    </location>
</feature>
<name>A0A4S2MSF8_9PEZI</name>
<organism evidence="2 3">
    <name type="scientific">Ascodesmis nigricans</name>
    <dbReference type="NCBI Taxonomy" id="341454"/>
    <lineage>
        <taxon>Eukaryota</taxon>
        <taxon>Fungi</taxon>
        <taxon>Dikarya</taxon>
        <taxon>Ascomycota</taxon>
        <taxon>Pezizomycotina</taxon>
        <taxon>Pezizomycetes</taxon>
        <taxon>Pezizales</taxon>
        <taxon>Ascodesmidaceae</taxon>
        <taxon>Ascodesmis</taxon>
    </lineage>
</organism>
<keyword evidence="3" id="KW-1185">Reference proteome</keyword>
<proteinExistence type="predicted"/>
<feature type="non-terminal residue" evidence="2">
    <location>
        <position position="1"/>
    </location>
</feature>
<dbReference type="InParanoid" id="A0A4S2MSF8"/>
<feature type="region of interest" description="Disordered" evidence="1">
    <location>
        <begin position="105"/>
        <end position="141"/>
    </location>
</feature>
<dbReference type="AlphaFoldDB" id="A0A4S2MSF8"/>